<feature type="compositionally biased region" description="Low complexity" evidence="1">
    <location>
        <begin position="120"/>
        <end position="136"/>
    </location>
</feature>
<protein>
    <submittedName>
        <fullName evidence="2">Uncharacterized protein</fullName>
    </submittedName>
</protein>
<dbReference type="STRING" id="1365484.W6QI22"/>
<feature type="compositionally biased region" description="Basic and acidic residues" evidence="1">
    <location>
        <begin position="83"/>
        <end position="92"/>
    </location>
</feature>
<gene>
    <name evidence="2" type="ORF">PROQFM164_S03g000553</name>
</gene>
<sequence length="342" mass="38569">MVPTDFAHRPKAQLIGKLQQSTRDLISRSTAMWDNSKYRYHQSIMEIRHKPANTINNSTDRCHQSTELMLYRPVSKRNQSADQLHRVARVEDTTQQVGARDGQTQEQTPPQSRFYSRAFNSQSTNSSPNPKTTSRSTKVKSIKSASVTGPSLSLEEQIGGFYKATILVRSTVKQARQLRDDKRALLGEIELEWINSTITGAETAANDLAASVKRFKQSSPQNRCSWKRRDYEVTLEKESRVLLAHDKVKTVLSHLGSLQLTLGKDELFFSPSEVSMVASAILELPSETTVLSDFELLPVKPERPIPKIVVTQYDDDNEYSHSYQSSPPSYEASGMNAMAEFR</sequence>
<dbReference type="OrthoDB" id="4364947at2759"/>
<evidence type="ECO:0000313" key="3">
    <source>
        <dbReference type="Proteomes" id="UP000030686"/>
    </source>
</evidence>
<name>W6QI22_PENRF</name>
<feature type="region of interest" description="Disordered" evidence="1">
    <location>
        <begin position="76"/>
        <end position="146"/>
    </location>
</feature>
<keyword evidence="3" id="KW-1185">Reference proteome</keyword>
<accession>W6QI22</accession>
<reference evidence="2" key="1">
    <citation type="journal article" date="2014" name="Nat. Commun.">
        <title>Multiple recent horizontal transfers of a large genomic region in cheese making fungi.</title>
        <authorList>
            <person name="Cheeseman K."/>
            <person name="Ropars J."/>
            <person name="Renault P."/>
            <person name="Dupont J."/>
            <person name="Gouzy J."/>
            <person name="Branca A."/>
            <person name="Abraham A.L."/>
            <person name="Ceppi M."/>
            <person name="Conseiller E."/>
            <person name="Debuchy R."/>
            <person name="Malagnac F."/>
            <person name="Goarin A."/>
            <person name="Silar P."/>
            <person name="Lacoste S."/>
            <person name="Sallet E."/>
            <person name="Bensimon A."/>
            <person name="Giraud T."/>
            <person name="Brygoo Y."/>
        </authorList>
    </citation>
    <scope>NUCLEOTIDE SEQUENCE [LARGE SCALE GENOMIC DNA]</scope>
    <source>
        <strain evidence="2">FM164</strain>
    </source>
</reference>
<feature type="compositionally biased region" description="Polar residues" evidence="1">
    <location>
        <begin position="93"/>
        <end position="114"/>
    </location>
</feature>
<dbReference type="Proteomes" id="UP000030686">
    <property type="component" value="Unassembled WGS sequence"/>
</dbReference>
<dbReference type="OMA" id="AMWDNSK"/>
<proteinExistence type="predicted"/>
<dbReference type="EMBL" id="HG792017">
    <property type="protein sequence ID" value="CDM33829.1"/>
    <property type="molecule type" value="Genomic_DNA"/>
</dbReference>
<dbReference type="AlphaFoldDB" id="W6QI22"/>
<evidence type="ECO:0000313" key="2">
    <source>
        <dbReference type="EMBL" id="CDM33829.1"/>
    </source>
</evidence>
<organism evidence="2 3">
    <name type="scientific">Penicillium roqueforti (strain FM164)</name>
    <dbReference type="NCBI Taxonomy" id="1365484"/>
    <lineage>
        <taxon>Eukaryota</taxon>
        <taxon>Fungi</taxon>
        <taxon>Dikarya</taxon>
        <taxon>Ascomycota</taxon>
        <taxon>Pezizomycotina</taxon>
        <taxon>Eurotiomycetes</taxon>
        <taxon>Eurotiomycetidae</taxon>
        <taxon>Eurotiales</taxon>
        <taxon>Aspergillaceae</taxon>
        <taxon>Penicillium</taxon>
    </lineage>
</organism>
<evidence type="ECO:0000256" key="1">
    <source>
        <dbReference type="SAM" id="MobiDB-lite"/>
    </source>
</evidence>